<evidence type="ECO:0000313" key="8">
    <source>
        <dbReference type="Proteomes" id="UP000078316"/>
    </source>
</evidence>
<comment type="cofactor">
    <cofactor evidence="1">
        <name>Zn(2+)</name>
        <dbReference type="ChEBI" id="CHEBI:29105"/>
    </cofactor>
</comment>
<dbReference type="RefSeq" id="WP_048433296.1">
    <property type="nucleotide sequence ID" value="NZ_LWHQ01000006.1"/>
</dbReference>
<protein>
    <recommendedName>
        <fullName evidence="6">Peptidase M20 dimerisation domain-containing protein</fullName>
    </recommendedName>
</protein>
<evidence type="ECO:0000256" key="3">
    <source>
        <dbReference type="ARBA" id="ARBA00022801"/>
    </source>
</evidence>
<dbReference type="PANTHER" id="PTHR43808:SF9">
    <property type="entry name" value="BLL0789 PROTEIN"/>
    <property type="match status" value="1"/>
</dbReference>
<feature type="domain" description="Peptidase M20 dimerisation" evidence="6">
    <location>
        <begin position="180"/>
        <end position="275"/>
    </location>
</feature>
<dbReference type="STRING" id="427683.A5481_02705"/>
<dbReference type="SUPFAM" id="SSF55031">
    <property type="entry name" value="Bacterial exopeptidase dimerisation domain"/>
    <property type="match status" value="1"/>
</dbReference>
<dbReference type="Proteomes" id="UP000078316">
    <property type="component" value="Unassembled WGS sequence"/>
</dbReference>
<evidence type="ECO:0000256" key="5">
    <source>
        <dbReference type="PIRSR" id="PIRSR037238-1"/>
    </source>
</evidence>
<dbReference type="InterPro" id="IPR050072">
    <property type="entry name" value="Peptidase_M20A"/>
</dbReference>
<comment type="caution">
    <text evidence="7">The sequence shown here is derived from an EMBL/GenBank/DDBJ whole genome shotgun (WGS) entry which is preliminary data.</text>
</comment>
<evidence type="ECO:0000313" key="7">
    <source>
        <dbReference type="EMBL" id="OAS27348.1"/>
    </source>
</evidence>
<evidence type="ECO:0000256" key="4">
    <source>
        <dbReference type="ARBA" id="ARBA00022833"/>
    </source>
</evidence>
<gene>
    <name evidence="7" type="ORF">A5481_02705</name>
</gene>
<accession>A0A179SHL4</accession>
<sequence>MIPAPGPAELRPALDRLHRLVACETPSYDPGALAAGLALMREELAADGLAVAPADPALAAAGAVRASYDRGGALTGPPILVLGHLDTVHPVGELGTNPWRIEGSRAFGPGILDMKGGIVLALEALRRAGPDLARPVEILITSDEEIGSPRSRGLIEARARGAACVLVPEPARDNGGLVVGRHAILRYALSASGRPAHAGRDPGQGVSAIHRLARAIVALESRSVTGASLSVGVIGGGRWVNCVPERAAAEMLCVAADAARRAEIQGIVAAEADERLTAELASERPLWRTGAGDRALYDAAQAAAALLGVAVSPEVSGGGSDGNFTGALGVPTLDGLGPRGAGLHAHDEHLDLASLGPRIAVMANLLVRVGGEEAVAAARTTSARPSHPLTSEPV</sequence>
<dbReference type="SUPFAM" id="SSF53187">
    <property type="entry name" value="Zn-dependent exopeptidases"/>
    <property type="match status" value="1"/>
</dbReference>
<keyword evidence="4" id="KW-0862">Zinc</keyword>
<dbReference type="Pfam" id="PF01546">
    <property type="entry name" value="Peptidase_M20"/>
    <property type="match status" value="1"/>
</dbReference>
<evidence type="ECO:0000259" key="6">
    <source>
        <dbReference type="Pfam" id="PF07687"/>
    </source>
</evidence>
<dbReference type="PIRSF" id="PIRSF037238">
    <property type="entry name" value="Carboxypeptidase_G2"/>
    <property type="match status" value="1"/>
</dbReference>
<dbReference type="EMBL" id="LWHQ01000006">
    <property type="protein sequence ID" value="OAS27348.1"/>
    <property type="molecule type" value="Genomic_DNA"/>
</dbReference>
<feature type="active site" description="Proton acceptor" evidence="5">
    <location>
        <position position="144"/>
    </location>
</feature>
<feature type="active site" evidence="5">
    <location>
        <position position="86"/>
    </location>
</feature>
<dbReference type="AlphaFoldDB" id="A0A179SHL4"/>
<dbReference type="InterPro" id="IPR017150">
    <property type="entry name" value="Pept_M20_glutamate_carboxypep"/>
</dbReference>
<keyword evidence="2" id="KW-0479">Metal-binding</keyword>
<dbReference type="GO" id="GO:0016787">
    <property type="term" value="F:hydrolase activity"/>
    <property type="evidence" value="ECO:0007669"/>
    <property type="project" value="UniProtKB-KW"/>
</dbReference>
<evidence type="ECO:0000256" key="1">
    <source>
        <dbReference type="ARBA" id="ARBA00001947"/>
    </source>
</evidence>
<keyword evidence="3" id="KW-0378">Hydrolase</keyword>
<name>A0A179SHL4_9HYPH</name>
<dbReference type="PANTHER" id="PTHR43808">
    <property type="entry name" value="ACETYLORNITHINE DEACETYLASE"/>
    <property type="match status" value="1"/>
</dbReference>
<dbReference type="OrthoDB" id="9776600at2"/>
<reference evidence="7 8" key="1">
    <citation type="submission" date="2016-04" db="EMBL/GenBank/DDBJ databases">
        <authorList>
            <person name="Evans L.H."/>
            <person name="Alamgir A."/>
            <person name="Owens N."/>
            <person name="Weber N.D."/>
            <person name="Virtaneva K."/>
            <person name="Barbian K."/>
            <person name="Babar A."/>
            <person name="Rosenke K."/>
        </authorList>
    </citation>
    <scope>NUCLEOTIDE SEQUENCE [LARGE SCALE GENOMIC DNA]</scope>
    <source>
        <strain evidence="7 8">PMB02</strain>
    </source>
</reference>
<evidence type="ECO:0000256" key="2">
    <source>
        <dbReference type="ARBA" id="ARBA00022723"/>
    </source>
</evidence>
<dbReference type="PROSITE" id="PS00758">
    <property type="entry name" value="ARGE_DAPE_CPG2_1"/>
    <property type="match status" value="1"/>
</dbReference>
<proteinExistence type="predicted"/>
<dbReference type="InterPro" id="IPR002933">
    <property type="entry name" value="Peptidase_M20"/>
</dbReference>
<dbReference type="InterPro" id="IPR036264">
    <property type="entry name" value="Bact_exopeptidase_dim_dom"/>
</dbReference>
<dbReference type="GO" id="GO:0046872">
    <property type="term" value="F:metal ion binding"/>
    <property type="evidence" value="ECO:0007669"/>
    <property type="project" value="UniProtKB-KW"/>
</dbReference>
<dbReference type="Pfam" id="PF07687">
    <property type="entry name" value="M20_dimer"/>
    <property type="match status" value="1"/>
</dbReference>
<dbReference type="Gene3D" id="3.30.70.360">
    <property type="match status" value="1"/>
</dbReference>
<dbReference type="InterPro" id="IPR011650">
    <property type="entry name" value="Peptidase_M20_dimer"/>
</dbReference>
<dbReference type="InterPro" id="IPR001261">
    <property type="entry name" value="ArgE/DapE_CS"/>
</dbReference>
<dbReference type="Gene3D" id="3.40.630.10">
    <property type="entry name" value="Zn peptidases"/>
    <property type="match status" value="1"/>
</dbReference>
<organism evidence="7 8">
    <name type="scientific">Methylobacterium platani</name>
    <dbReference type="NCBI Taxonomy" id="427683"/>
    <lineage>
        <taxon>Bacteria</taxon>
        <taxon>Pseudomonadati</taxon>
        <taxon>Pseudomonadota</taxon>
        <taxon>Alphaproteobacteria</taxon>
        <taxon>Hyphomicrobiales</taxon>
        <taxon>Methylobacteriaceae</taxon>
        <taxon>Methylobacterium</taxon>
    </lineage>
</organism>